<reference evidence="3" key="1">
    <citation type="submission" date="2016-10" db="EMBL/GenBank/DDBJ databases">
        <authorList>
            <person name="Varghese N."/>
            <person name="Submissions S."/>
        </authorList>
    </citation>
    <scope>NUCLEOTIDE SEQUENCE [LARGE SCALE GENOMIC DNA]</scope>
    <source>
        <strain evidence="3">Mob M</strain>
    </source>
</reference>
<keyword evidence="1" id="KW-0472">Membrane</keyword>
<dbReference type="AlphaFoldDB" id="A0A1I4STG4"/>
<keyword evidence="1" id="KW-0812">Transmembrane</keyword>
<dbReference type="EMBL" id="FOUJ01000004">
    <property type="protein sequence ID" value="SFM67828.1"/>
    <property type="molecule type" value="Genomic_DNA"/>
</dbReference>
<feature type="transmembrane region" description="Helical" evidence="1">
    <location>
        <begin position="26"/>
        <end position="47"/>
    </location>
</feature>
<dbReference type="STRING" id="487685.SAMN04488696_2008"/>
<evidence type="ECO:0000313" key="3">
    <source>
        <dbReference type="Proteomes" id="UP000198535"/>
    </source>
</evidence>
<dbReference type="Proteomes" id="UP000198535">
    <property type="component" value="Unassembled WGS sequence"/>
</dbReference>
<accession>A0A1I4STG4</accession>
<organism evidence="2 3">
    <name type="scientific">Methanolobus profundi</name>
    <dbReference type="NCBI Taxonomy" id="487685"/>
    <lineage>
        <taxon>Archaea</taxon>
        <taxon>Methanobacteriati</taxon>
        <taxon>Methanobacteriota</taxon>
        <taxon>Stenosarchaea group</taxon>
        <taxon>Methanomicrobia</taxon>
        <taxon>Methanosarcinales</taxon>
        <taxon>Methanosarcinaceae</taxon>
        <taxon>Methanolobus</taxon>
    </lineage>
</organism>
<keyword evidence="3" id="KW-1185">Reference proteome</keyword>
<evidence type="ECO:0000256" key="1">
    <source>
        <dbReference type="SAM" id="Phobius"/>
    </source>
</evidence>
<sequence length="60" mass="6927">MENDTSAAYKVHKDIHFENYEDPIRALGGAVTSIWFGVGAPLGWWYLRKIQRTLDLKTVF</sequence>
<dbReference type="RefSeq" id="WP_091936518.1">
    <property type="nucleotide sequence ID" value="NZ_FOUJ01000004.1"/>
</dbReference>
<proteinExistence type="predicted"/>
<keyword evidence="1" id="KW-1133">Transmembrane helix</keyword>
<gene>
    <name evidence="2" type="ORF">SAMN04488696_2008</name>
</gene>
<name>A0A1I4STG4_9EURY</name>
<protein>
    <submittedName>
        <fullName evidence="2">Uncharacterized protein</fullName>
    </submittedName>
</protein>
<evidence type="ECO:0000313" key="2">
    <source>
        <dbReference type="EMBL" id="SFM67828.1"/>
    </source>
</evidence>